<evidence type="ECO:0000313" key="9">
    <source>
        <dbReference type="EMBL" id="JAQ00160.1"/>
    </source>
</evidence>
<dbReference type="GO" id="GO:0000049">
    <property type="term" value="F:tRNA binding"/>
    <property type="evidence" value="ECO:0007669"/>
    <property type="project" value="InterPro"/>
</dbReference>
<keyword evidence="5" id="KW-0030">Aminoacyl-tRNA synthetase</keyword>
<dbReference type="GO" id="GO:0005524">
    <property type="term" value="F:ATP binding"/>
    <property type="evidence" value="ECO:0007669"/>
    <property type="project" value="UniProtKB-KW"/>
</dbReference>
<dbReference type="GO" id="GO:0004812">
    <property type="term" value="F:aminoacyl-tRNA ligase activity"/>
    <property type="evidence" value="ECO:0007669"/>
    <property type="project" value="UniProtKB-KW"/>
</dbReference>
<dbReference type="SUPFAM" id="SSF55681">
    <property type="entry name" value="Class II aaRS and biotin synthetases"/>
    <property type="match status" value="1"/>
</dbReference>
<accession>A0A0A9YLT0</accession>
<dbReference type="Gene3D" id="3.30.930.10">
    <property type="entry name" value="Bira Bifunctional Protein, Domain 2"/>
    <property type="match status" value="1"/>
</dbReference>
<proteinExistence type="predicted"/>
<dbReference type="EMBL" id="GDHC01013901">
    <property type="protein sequence ID" value="JAQ04728.1"/>
    <property type="molecule type" value="Transcribed_RNA"/>
</dbReference>
<evidence type="ECO:0000256" key="3">
    <source>
        <dbReference type="ARBA" id="ARBA00022840"/>
    </source>
</evidence>
<keyword evidence="2" id="KW-0547">Nucleotide-binding</keyword>
<dbReference type="Pfam" id="PF01409">
    <property type="entry name" value="tRNA-synt_2d"/>
    <property type="match status" value="1"/>
</dbReference>
<dbReference type="EMBL" id="GDHC01018469">
    <property type="protein sequence ID" value="JAQ00160.1"/>
    <property type="molecule type" value="Transcribed_RNA"/>
</dbReference>
<reference evidence="7" key="2">
    <citation type="submission" date="2014-07" db="EMBL/GenBank/DDBJ databases">
        <authorList>
            <person name="Hull J."/>
        </authorList>
    </citation>
    <scope>NUCLEOTIDE SEQUENCE</scope>
</reference>
<keyword evidence="4" id="KW-0648">Protein biosynthesis</keyword>
<evidence type="ECO:0000313" key="7">
    <source>
        <dbReference type="EMBL" id="JAG30505.1"/>
    </source>
</evidence>
<name>A0A0A9YLT0_LYGHE</name>
<dbReference type="EMBL" id="GBHO01005223">
    <property type="protein sequence ID" value="JAG38381.1"/>
    <property type="molecule type" value="Transcribed_RNA"/>
</dbReference>
<dbReference type="GO" id="GO:0043039">
    <property type="term" value="P:tRNA aminoacylation"/>
    <property type="evidence" value="ECO:0007669"/>
    <property type="project" value="InterPro"/>
</dbReference>
<protein>
    <submittedName>
        <fullName evidence="7">Putative phenylalanine--tRNA ligase alpha subunit</fullName>
    </submittedName>
</protein>
<evidence type="ECO:0000259" key="6">
    <source>
        <dbReference type="Pfam" id="PF01409"/>
    </source>
</evidence>
<evidence type="ECO:0000313" key="10">
    <source>
        <dbReference type="EMBL" id="JAQ04728.1"/>
    </source>
</evidence>
<evidence type="ECO:0000256" key="1">
    <source>
        <dbReference type="ARBA" id="ARBA00022598"/>
    </source>
</evidence>
<dbReference type="AlphaFoldDB" id="A0A0A9YLT0"/>
<organism evidence="7">
    <name type="scientific">Lygus hesperus</name>
    <name type="common">Western plant bug</name>
    <dbReference type="NCBI Taxonomy" id="30085"/>
    <lineage>
        <taxon>Eukaryota</taxon>
        <taxon>Metazoa</taxon>
        <taxon>Ecdysozoa</taxon>
        <taxon>Arthropoda</taxon>
        <taxon>Hexapoda</taxon>
        <taxon>Insecta</taxon>
        <taxon>Pterygota</taxon>
        <taxon>Neoptera</taxon>
        <taxon>Paraneoptera</taxon>
        <taxon>Hemiptera</taxon>
        <taxon>Heteroptera</taxon>
        <taxon>Panheteroptera</taxon>
        <taxon>Cimicomorpha</taxon>
        <taxon>Miridae</taxon>
        <taxon>Mirini</taxon>
        <taxon>Lygus</taxon>
    </lineage>
</organism>
<keyword evidence="1 7" id="KW-0436">Ligase</keyword>
<evidence type="ECO:0000313" key="8">
    <source>
        <dbReference type="EMBL" id="JAG38381.1"/>
    </source>
</evidence>
<gene>
    <name evidence="9" type="primary">CG2263_1</name>
    <name evidence="10" type="synonym">CG2263_0</name>
    <name evidence="7" type="ORF">CM83_3689</name>
    <name evidence="8" type="ORF">CM83_3693</name>
    <name evidence="9" type="ORF">g.7770</name>
    <name evidence="10" type="ORF">g.7773</name>
</gene>
<reference evidence="9" key="3">
    <citation type="journal article" date="2016" name="Gigascience">
        <title>De novo construction of an expanded transcriptome assembly for the western tarnished plant bug, Lygus hesperus.</title>
        <authorList>
            <person name="Tassone E.E."/>
            <person name="Geib S.M."/>
            <person name="Hall B."/>
            <person name="Fabrick J.A."/>
            <person name="Brent C.S."/>
            <person name="Hull J.J."/>
        </authorList>
    </citation>
    <scope>NUCLEOTIDE SEQUENCE</scope>
</reference>
<keyword evidence="3" id="KW-0067">ATP-binding</keyword>
<evidence type="ECO:0000256" key="2">
    <source>
        <dbReference type="ARBA" id="ARBA00022741"/>
    </source>
</evidence>
<dbReference type="GO" id="GO:0006412">
    <property type="term" value="P:translation"/>
    <property type="evidence" value="ECO:0007669"/>
    <property type="project" value="UniProtKB-KW"/>
</dbReference>
<feature type="domain" description="Phenylalanyl-tRNA synthetase" evidence="6">
    <location>
        <begin position="2"/>
        <end position="67"/>
    </location>
</feature>
<dbReference type="InterPro" id="IPR002319">
    <property type="entry name" value="Phenylalanyl-tRNA_Synthase"/>
</dbReference>
<reference evidence="7" key="1">
    <citation type="journal article" date="2014" name="PLoS ONE">
        <title>Transcriptome-Based Identification of ABC Transporters in the Western Tarnished Plant Bug Lygus hesperus.</title>
        <authorList>
            <person name="Hull J.J."/>
            <person name="Chaney K."/>
            <person name="Geib S.M."/>
            <person name="Fabrick J.A."/>
            <person name="Brent C.S."/>
            <person name="Walsh D."/>
            <person name="Lavine L.C."/>
        </authorList>
    </citation>
    <scope>NUCLEOTIDE SEQUENCE</scope>
</reference>
<sequence>MEIFGYSSHLQRWIEVGNSGMFRPEMLTPMGFPPNIRVIAWGLSLERPTMIKYGISNIRDLVGPRMQLQLIIDNPVLQYSGSYIVRCDLGVDGVDGKHVVEPPHIFITHSLQEAKQLCKQLYPKPVLCTYYSSSMDALEAYRSLVC</sequence>
<evidence type="ECO:0000256" key="4">
    <source>
        <dbReference type="ARBA" id="ARBA00022917"/>
    </source>
</evidence>
<dbReference type="EMBL" id="GBHO01013099">
    <property type="protein sequence ID" value="JAG30505.1"/>
    <property type="molecule type" value="Transcribed_RNA"/>
</dbReference>
<dbReference type="InterPro" id="IPR045864">
    <property type="entry name" value="aa-tRNA-synth_II/BPL/LPL"/>
</dbReference>
<evidence type="ECO:0000256" key="5">
    <source>
        <dbReference type="ARBA" id="ARBA00023146"/>
    </source>
</evidence>